<dbReference type="RefSeq" id="WP_077833057.1">
    <property type="nucleotide sequence ID" value="NZ_CP096983.1"/>
</dbReference>
<gene>
    <name evidence="1" type="ORF">CROST_030870</name>
</gene>
<name>A0A1S8LBR1_9CLOT</name>
<reference evidence="1 2" key="1">
    <citation type="submission" date="2022-04" db="EMBL/GenBank/DDBJ databases">
        <title>Genome sequence of C. roseum typestrain.</title>
        <authorList>
            <person name="Poehlein A."/>
            <person name="Schoch T."/>
            <person name="Duerre P."/>
            <person name="Daniel R."/>
        </authorList>
    </citation>
    <scope>NUCLEOTIDE SEQUENCE [LARGE SCALE GENOMIC DNA]</scope>
    <source>
        <strain evidence="1 2">DSM 7320</strain>
    </source>
</reference>
<dbReference type="Pfam" id="PF04071">
    <property type="entry name" value="zf-like"/>
    <property type="match status" value="1"/>
</dbReference>
<evidence type="ECO:0000313" key="2">
    <source>
        <dbReference type="Proteomes" id="UP000190951"/>
    </source>
</evidence>
<dbReference type="STRING" id="84029.CROST_12620"/>
<dbReference type="AlphaFoldDB" id="A0A1S8LBR1"/>
<dbReference type="Proteomes" id="UP000190951">
    <property type="component" value="Chromosome"/>
</dbReference>
<proteinExistence type="predicted"/>
<protein>
    <submittedName>
        <fullName evidence="1">Uncharacterized protein</fullName>
    </submittedName>
</protein>
<accession>A0A1S8LBR1</accession>
<organism evidence="1 2">
    <name type="scientific">Clostridium felsineum</name>
    <dbReference type="NCBI Taxonomy" id="36839"/>
    <lineage>
        <taxon>Bacteria</taxon>
        <taxon>Bacillati</taxon>
        <taxon>Bacillota</taxon>
        <taxon>Clostridia</taxon>
        <taxon>Eubacteriales</taxon>
        <taxon>Clostridiaceae</taxon>
        <taxon>Clostridium</taxon>
    </lineage>
</organism>
<keyword evidence="2" id="KW-1185">Reference proteome</keyword>
<dbReference type="KEGG" id="crw:CROST_030870"/>
<dbReference type="EMBL" id="CP096983">
    <property type="protein sequence ID" value="URZ12365.1"/>
    <property type="molecule type" value="Genomic_DNA"/>
</dbReference>
<evidence type="ECO:0000313" key="1">
    <source>
        <dbReference type="EMBL" id="URZ12365.1"/>
    </source>
</evidence>
<sequence>MSSNYKFFKHESCEYFPCHKTQNTSDFNCLFCFCPLYFLEDCGGNNKESNGIKDCSNCLIPHSKNGYKYIVNKIREINKDKRLSK</sequence>
<dbReference type="InterPro" id="IPR007212">
    <property type="entry name" value="Zf-like"/>
</dbReference>